<evidence type="ECO:0000313" key="6">
    <source>
        <dbReference type="Proteomes" id="UP000509367"/>
    </source>
</evidence>
<gene>
    <name evidence="5" type="ORF">HTY61_02740</name>
</gene>
<dbReference type="KEGG" id="orm:HTY61_02740"/>
<comment type="similarity">
    <text evidence="2">Belongs to the hyi family.</text>
</comment>
<feature type="active site" description="Proton donor/acceptor" evidence="3">
    <location>
        <position position="135"/>
    </location>
</feature>
<reference evidence="5 6" key="1">
    <citation type="submission" date="2020-06" db="EMBL/GenBank/DDBJ databases">
        <title>Oricola thermophila sp. nov. isolated from a tidal sediments.</title>
        <authorList>
            <person name="Kwon K.K."/>
            <person name="Yang S.-H."/>
            <person name="Park M.-J."/>
        </authorList>
    </citation>
    <scope>NUCLEOTIDE SEQUENCE [LARGE SCALE GENOMIC DNA]</scope>
    <source>
        <strain evidence="5 6">MEBiC13590</strain>
    </source>
</reference>
<evidence type="ECO:0000256" key="1">
    <source>
        <dbReference type="ARBA" id="ARBA00023235"/>
    </source>
</evidence>
<dbReference type="InterPro" id="IPR026040">
    <property type="entry name" value="HyI-like"/>
</dbReference>
<dbReference type="SUPFAM" id="SSF51658">
    <property type="entry name" value="Xylose isomerase-like"/>
    <property type="match status" value="1"/>
</dbReference>
<dbReference type="PANTHER" id="PTHR43489">
    <property type="entry name" value="ISOMERASE"/>
    <property type="match status" value="1"/>
</dbReference>
<feature type="active site" description="Proton donor/acceptor" evidence="3">
    <location>
        <position position="232"/>
    </location>
</feature>
<protein>
    <submittedName>
        <fullName evidence="5">TIM barrel protein</fullName>
    </submittedName>
</protein>
<name>A0A6N1VE72_9HYPH</name>
<evidence type="ECO:0000313" key="5">
    <source>
        <dbReference type="EMBL" id="QKV17459.1"/>
    </source>
</evidence>
<dbReference type="GO" id="GO:0046487">
    <property type="term" value="P:glyoxylate metabolic process"/>
    <property type="evidence" value="ECO:0007669"/>
    <property type="project" value="TreeGrafter"/>
</dbReference>
<dbReference type="Gene3D" id="3.20.20.150">
    <property type="entry name" value="Divalent-metal-dependent TIM barrel enzymes"/>
    <property type="match status" value="1"/>
</dbReference>
<dbReference type="EMBL" id="CP054836">
    <property type="protein sequence ID" value="QKV17459.1"/>
    <property type="molecule type" value="Genomic_DNA"/>
</dbReference>
<evidence type="ECO:0000256" key="3">
    <source>
        <dbReference type="PIRSR" id="PIRSR006241-50"/>
    </source>
</evidence>
<sequence>MKLSANLGFLWRELPLPEAIRAAKRAGFDAVECHFPFDVPTDEARAALDETGLPMLGLNTRPGEDGEFGLAALPDREADARAAIEQALDYAKATGCRAVHVMAGKPDDSARADAAFRANLSHACELAGNTTILIEPINTRDVPGYHLATIEQAAEIVSALGYPNLKIMADCYHLQIMGGDLLRRIEKHLPMIGHVQIAAVPSRGRPDEGELNYPWIAAALRDMGYEGYFGAEYRPDGPTEDSLGWMGMLQSR</sequence>
<dbReference type="AlphaFoldDB" id="A0A6N1VE72"/>
<dbReference type="FunFam" id="3.20.20.150:FF:000007">
    <property type="entry name" value="Hydroxypyruvate isomerase"/>
    <property type="match status" value="1"/>
</dbReference>
<dbReference type="GO" id="GO:0008903">
    <property type="term" value="F:hydroxypyruvate isomerase activity"/>
    <property type="evidence" value="ECO:0007669"/>
    <property type="project" value="TreeGrafter"/>
</dbReference>
<dbReference type="Proteomes" id="UP000509367">
    <property type="component" value="Chromosome"/>
</dbReference>
<accession>A0A6N1VE72</accession>
<organism evidence="5 6">
    <name type="scientific">Oricola thermophila</name>
    <dbReference type="NCBI Taxonomy" id="2742145"/>
    <lineage>
        <taxon>Bacteria</taxon>
        <taxon>Pseudomonadati</taxon>
        <taxon>Pseudomonadota</taxon>
        <taxon>Alphaproteobacteria</taxon>
        <taxon>Hyphomicrobiales</taxon>
        <taxon>Ahrensiaceae</taxon>
        <taxon>Oricola</taxon>
    </lineage>
</organism>
<feature type="domain" description="Xylose isomerase-like TIM barrel" evidence="4">
    <location>
        <begin position="20"/>
        <end position="246"/>
    </location>
</feature>
<dbReference type="InterPro" id="IPR013022">
    <property type="entry name" value="Xyl_isomerase-like_TIM-brl"/>
</dbReference>
<keyword evidence="6" id="KW-1185">Reference proteome</keyword>
<dbReference type="RefSeq" id="WP_175275356.1">
    <property type="nucleotide sequence ID" value="NZ_CP054836.1"/>
</dbReference>
<evidence type="ECO:0000256" key="2">
    <source>
        <dbReference type="PIRNR" id="PIRNR006241"/>
    </source>
</evidence>
<keyword evidence="1 2" id="KW-0413">Isomerase</keyword>
<dbReference type="InterPro" id="IPR036237">
    <property type="entry name" value="Xyl_isomerase-like_sf"/>
</dbReference>
<dbReference type="PIRSF" id="PIRSF006241">
    <property type="entry name" value="HyI"/>
    <property type="match status" value="1"/>
</dbReference>
<evidence type="ECO:0000259" key="4">
    <source>
        <dbReference type="Pfam" id="PF01261"/>
    </source>
</evidence>
<dbReference type="PANTHER" id="PTHR43489:SF6">
    <property type="entry name" value="HYDROXYPYRUVATE ISOMERASE-RELATED"/>
    <property type="match status" value="1"/>
</dbReference>
<dbReference type="InterPro" id="IPR050417">
    <property type="entry name" value="Sugar_Epim/Isomerase"/>
</dbReference>
<proteinExistence type="inferred from homology"/>
<dbReference type="Pfam" id="PF01261">
    <property type="entry name" value="AP_endonuc_2"/>
    <property type="match status" value="1"/>
</dbReference>